<dbReference type="AlphaFoldDB" id="F4EVD7"/>
<reference evidence="7 8" key="1">
    <citation type="submission" date="2011-04" db="EMBL/GenBank/DDBJ databases">
        <title>The complete genome of Selenomonas sputigena DSM 20758.</title>
        <authorList>
            <consortium name="US DOE Joint Genome Institute (JGI-PGF)"/>
            <person name="Lucas S."/>
            <person name="Copeland A."/>
            <person name="Lapidus A."/>
            <person name="Bruce D."/>
            <person name="Goodwin L."/>
            <person name="Pitluck S."/>
            <person name="Peters L."/>
            <person name="Kyrpides N."/>
            <person name="Mavromatis K."/>
            <person name="Ivanova N."/>
            <person name="Ovchinnikova G."/>
            <person name="Teshima H."/>
            <person name="Detter J.C."/>
            <person name="Tapia R."/>
            <person name="Han C."/>
            <person name="Land M."/>
            <person name="Hauser L."/>
            <person name="Markowitz V."/>
            <person name="Cheng J.-F."/>
            <person name="Hugenholtz P."/>
            <person name="Woyke T."/>
            <person name="Wu D."/>
            <person name="Gronow S."/>
            <person name="Wellnitz S."/>
            <person name="Schneider S."/>
            <person name="Klenk H.-P."/>
            <person name="Eisen J.A."/>
        </authorList>
    </citation>
    <scope>NUCLEOTIDE SEQUENCE [LARGE SCALE GENOMIC DNA]</scope>
    <source>
        <strain evidence="8">ATCC 35185 / DSM 20758 / VPI D19B-28</strain>
    </source>
</reference>
<dbReference type="PANTHER" id="PTHR13806:SF46">
    <property type="entry name" value="FLOTILLIN-1-RELATED"/>
    <property type="match status" value="1"/>
</dbReference>
<feature type="coiled-coil region" evidence="4">
    <location>
        <begin position="213"/>
        <end position="244"/>
    </location>
</feature>
<dbReference type="InterPro" id="IPR031905">
    <property type="entry name" value="Flotillin_C"/>
</dbReference>
<evidence type="ECO:0000313" key="7">
    <source>
        <dbReference type="EMBL" id="AEC00783.1"/>
    </source>
</evidence>
<organism evidence="7 8">
    <name type="scientific">Selenomonas sputigena (strain ATCC 35185 / DSM 20758 / CCUG 44933 / VPI D19B-28)</name>
    <dbReference type="NCBI Taxonomy" id="546271"/>
    <lineage>
        <taxon>Bacteria</taxon>
        <taxon>Bacillati</taxon>
        <taxon>Bacillota</taxon>
        <taxon>Negativicutes</taxon>
        <taxon>Selenomonadales</taxon>
        <taxon>Selenomonadaceae</taxon>
        <taxon>Selenomonas</taxon>
    </lineage>
</organism>
<keyword evidence="8" id="KW-1185">Reference proteome</keyword>
<dbReference type="Pfam" id="PF01145">
    <property type="entry name" value="Band_7"/>
    <property type="match status" value="1"/>
</dbReference>
<dbReference type="InterPro" id="IPR036013">
    <property type="entry name" value="Band_7/SPFH_dom_sf"/>
</dbReference>
<dbReference type="InterPro" id="IPR001107">
    <property type="entry name" value="Band_7"/>
</dbReference>
<comment type="similarity">
    <text evidence="2">Belongs to the band 7/mec-2 family. Flotillin subfamily.</text>
</comment>
<evidence type="ECO:0000256" key="5">
    <source>
        <dbReference type="SAM" id="Phobius"/>
    </source>
</evidence>
<feature type="transmembrane region" description="Helical" evidence="5">
    <location>
        <begin position="12"/>
        <end position="37"/>
    </location>
</feature>
<keyword evidence="3 5" id="KW-0472">Membrane</keyword>
<dbReference type="GO" id="GO:0072659">
    <property type="term" value="P:protein localization to plasma membrane"/>
    <property type="evidence" value="ECO:0007669"/>
    <property type="project" value="TreeGrafter"/>
</dbReference>
<dbReference type="Gene3D" id="3.30.479.30">
    <property type="entry name" value="Band 7 domain"/>
    <property type="match status" value="1"/>
</dbReference>
<evidence type="ECO:0000259" key="6">
    <source>
        <dbReference type="SMART" id="SM00244"/>
    </source>
</evidence>
<dbReference type="PANTHER" id="PTHR13806">
    <property type="entry name" value="FLOTILLIN-RELATED"/>
    <property type="match status" value="1"/>
</dbReference>
<dbReference type="Proteomes" id="UP000011124">
    <property type="component" value="Chromosome"/>
</dbReference>
<dbReference type="SUPFAM" id="SSF117892">
    <property type="entry name" value="Band 7/SPFH domain"/>
    <property type="match status" value="1"/>
</dbReference>
<evidence type="ECO:0000256" key="4">
    <source>
        <dbReference type="SAM" id="Coils"/>
    </source>
</evidence>
<proteinExistence type="inferred from homology"/>
<dbReference type="InterPro" id="IPR027705">
    <property type="entry name" value="Flotillin_fam"/>
</dbReference>
<accession>F4EVD7</accession>
<keyword evidence="5" id="KW-1133">Transmembrane helix</keyword>
<gene>
    <name evidence="7" type="ordered locus">Selsp_1828</name>
</gene>
<evidence type="ECO:0000256" key="2">
    <source>
        <dbReference type="ARBA" id="ARBA00007161"/>
    </source>
</evidence>
<evidence type="ECO:0000256" key="1">
    <source>
        <dbReference type="ARBA" id="ARBA00004370"/>
    </source>
</evidence>
<feature type="domain" description="Band 7" evidence="6">
    <location>
        <begin position="34"/>
        <end position="209"/>
    </location>
</feature>
<dbReference type="HOGENOM" id="CLU_038134_0_1_9"/>
<protein>
    <submittedName>
        <fullName evidence="7">Band 7 protein</fullName>
    </submittedName>
</protein>
<dbReference type="GO" id="GO:0005886">
    <property type="term" value="C:plasma membrane"/>
    <property type="evidence" value="ECO:0007669"/>
    <property type="project" value="TreeGrafter"/>
</dbReference>
<name>F4EVD7_SELS3</name>
<dbReference type="Pfam" id="PF15975">
    <property type="entry name" value="Flot"/>
    <property type="match status" value="1"/>
</dbReference>
<comment type="subcellular location">
    <subcellularLocation>
        <location evidence="1">Membrane</location>
    </subcellularLocation>
</comment>
<keyword evidence="5" id="KW-0812">Transmembrane</keyword>
<dbReference type="CDD" id="cd03399">
    <property type="entry name" value="SPFH_flotillin"/>
    <property type="match status" value="1"/>
</dbReference>
<dbReference type="EMBL" id="CP002637">
    <property type="protein sequence ID" value="AEC00783.1"/>
    <property type="molecule type" value="Genomic_DNA"/>
</dbReference>
<keyword evidence="4" id="KW-0175">Coiled coil</keyword>
<dbReference type="GO" id="GO:0002020">
    <property type="term" value="F:protease binding"/>
    <property type="evidence" value="ECO:0007669"/>
    <property type="project" value="TreeGrafter"/>
</dbReference>
<evidence type="ECO:0000256" key="3">
    <source>
        <dbReference type="ARBA" id="ARBA00023136"/>
    </source>
</evidence>
<evidence type="ECO:0000313" key="8">
    <source>
        <dbReference type="Proteomes" id="UP000011124"/>
    </source>
</evidence>
<sequence length="516" mass="55261">MPVRCVAKCMGILFIGGIVGTVVLVVVLLAILVGGYVKASPSTALIISGIKKRPRILIGRGGARIPFFERMDKLFLGQISVDIKTETPVPTNDYINVNVDAVAKVMVGRDEESVQLAARNFLNFTGEQIAKDLQDSLEGNMREIIGTLTLEAINTDRDSFSDQVVNKAAQDMKKLGIEIISCNIQNVTDNNGLIVDLGADNTARIKKRAAISRAEAERDVAVAKAQAQKEANDAQVEADLEIAQRQTDLAIRQAELKRASDIKRAEADAAYEIQAQEQQKSVQAATVNAQIAKAEREQELKKQQVSVREQELAAQIQKQADAEKYAVEQKAAADLAKRQREAEAALYETQRKAEAKKAEAEASRYAAEQEAAGIKAQGEAEAAAIQAKGEAEAAAMDRKAEALKKYGKAAMAQMIVEILPQIASEVAKPLERIGNVSIIGGSSASAVEPMADNVPLVMAKTFQTVKAATGIDLADIVRGESYEAKVTKNVNVTGADAEAIKAAAVKAATIANAIRD</sequence>
<dbReference type="KEGG" id="ssg:Selsp_1828"/>
<dbReference type="SMART" id="SM00244">
    <property type="entry name" value="PHB"/>
    <property type="match status" value="1"/>
</dbReference>